<keyword evidence="2" id="KW-1185">Reference proteome</keyword>
<reference evidence="1 2" key="1">
    <citation type="journal article" date="2018" name="Biotechnol. Adv.">
        <title>Improved genomic resources and new bioinformatic workflow for the carcinogenic parasite Clonorchis sinensis: Biotechnological implications.</title>
        <authorList>
            <person name="Wang D."/>
            <person name="Korhonen P.K."/>
            <person name="Gasser R.B."/>
            <person name="Young N.D."/>
        </authorList>
    </citation>
    <scope>NUCLEOTIDE SEQUENCE [LARGE SCALE GENOMIC DNA]</scope>
    <source>
        <strain evidence="1">Cs-k2</strain>
    </source>
</reference>
<reference evidence="1 2" key="2">
    <citation type="journal article" date="2021" name="Genomics">
        <title>High-quality reference genome for Clonorchis sinensis.</title>
        <authorList>
            <person name="Young N.D."/>
            <person name="Stroehlein A.J."/>
            <person name="Kinkar L."/>
            <person name="Wang T."/>
            <person name="Sohn W.M."/>
            <person name="Chang B.C.H."/>
            <person name="Kaur P."/>
            <person name="Weisz D."/>
            <person name="Dudchenko O."/>
            <person name="Aiden E.L."/>
            <person name="Korhonen P.K."/>
            <person name="Gasser R.B."/>
        </authorList>
    </citation>
    <scope>NUCLEOTIDE SEQUENCE [LARGE SCALE GENOMIC DNA]</scope>
    <source>
        <strain evidence="1">Cs-k2</strain>
    </source>
</reference>
<dbReference type="Proteomes" id="UP000286415">
    <property type="component" value="Unassembled WGS sequence"/>
</dbReference>
<gene>
    <name evidence="1" type="ORF">CSKR_105452</name>
</gene>
<accession>A0A3R7CBR7</accession>
<proteinExistence type="predicted"/>
<dbReference type="InParanoid" id="A0A3R7CBR7"/>
<comment type="caution">
    <text evidence="1">The sequence shown here is derived from an EMBL/GenBank/DDBJ whole genome shotgun (WGS) entry which is preliminary data.</text>
</comment>
<dbReference type="AlphaFoldDB" id="A0A3R7CBR7"/>
<evidence type="ECO:0000313" key="1">
    <source>
        <dbReference type="EMBL" id="KAG5454552.1"/>
    </source>
</evidence>
<organism evidence="1 2">
    <name type="scientific">Clonorchis sinensis</name>
    <name type="common">Chinese liver fluke</name>
    <dbReference type="NCBI Taxonomy" id="79923"/>
    <lineage>
        <taxon>Eukaryota</taxon>
        <taxon>Metazoa</taxon>
        <taxon>Spiralia</taxon>
        <taxon>Lophotrochozoa</taxon>
        <taxon>Platyhelminthes</taxon>
        <taxon>Trematoda</taxon>
        <taxon>Digenea</taxon>
        <taxon>Opisthorchiida</taxon>
        <taxon>Opisthorchiata</taxon>
        <taxon>Opisthorchiidae</taxon>
        <taxon>Clonorchis</taxon>
    </lineage>
</organism>
<evidence type="ECO:0000313" key="2">
    <source>
        <dbReference type="Proteomes" id="UP000286415"/>
    </source>
</evidence>
<sequence>MLHKSRDHRGQFWHTVSLKLRIVFLLPVYRDRLAGDPNSEPICFVFKFLQTFNRYFPVVFLFTYAHKVSAQGIIPRSHFTCSILAAYNAKDFPGCVGIPAEHYTAMSDPPLSAVHHSRPSPLKADRYLMDFIISPPPSLPDIEFPFDPFHHKYSSIEKRLCTRHTKFTPPTCICPPKDTSSLLSPLPKSAHRNNLAAWNLDDTNYIFTMSKHACTVPPASQAMGKTGDFTRHQVPLFDTSQRQHTHRDAKVQMFST</sequence>
<dbReference type="EMBL" id="NIRI02000005">
    <property type="protein sequence ID" value="KAG5454552.1"/>
    <property type="molecule type" value="Genomic_DNA"/>
</dbReference>
<protein>
    <submittedName>
        <fullName evidence="1">Uncharacterized protein</fullName>
    </submittedName>
</protein>
<name>A0A3R7CBR7_CLOSI</name>